<reference evidence="1 2" key="1">
    <citation type="submission" date="2016-10" db="EMBL/GenBank/DDBJ databases">
        <authorList>
            <person name="de Groot N.N."/>
        </authorList>
    </citation>
    <scope>NUCLEOTIDE SEQUENCE [LARGE SCALE GENOMIC DNA]</scope>
    <source>
        <strain evidence="1 2">NE2</strain>
    </source>
</reference>
<sequence length="48" mass="5518">MRLRKSGATGNPAAWIEIEDLKAKNDVCVRRRVNITEAAVNERLLFEY</sequence>
<dbReference type="AlphaFoldDB" id="A0A1I4CZS8"/>
<keyword evidence="2" id="KW-1185">Reference proteome</keyword>
<dbReference type="Proteomes" id="UP000198755">
    <property type="component" value="Unassembled WGS sequence"/>
</dbReference>
<proteinExistence type="predicted"/>
<protein>
    <submittedName>
        <fullName evidence="1">Uncharacterized protein</fullName>
    </submittedName>
</protein>
<accession>A0A1I4CZS8</accession>
<dbReference type="EMBL" id="FOSN01000034">
    <property type="protein sequence ID" value="SFK86854.1"/>
    <property type="molecule type" value="Genomic_DNA"/>
</dbReference>
<evidence type="ECO:0000313" key="2">
    <source>
        <dbReference type="Proteomes" id="UP000198755"/>
    </source>
</evidence>
<gene>
    <name evidence="1" type="ORF">SAMN05444581_1344</name>
</gene>
<organism evidence="1 2">
    <name type="scientific">Methylocapsa palsarum</name>
    <dbReference type="NCBI Taxonomy" id="1612308"/>
    <lineage>
        <taxon>Bacteria</taxon>
        <taxon>Pseudomonadati</taxon>
        <taxon>Pseudomonadota</taxon>
        <taxon>Alphaproteobacteria</taxon>
        <taxon>Hyphomicrobiales</taxon>
        <taxon>Beijerinckiaceae</taxon>
        <taxon>Methylocapsa</taxon>
    </lineage>
</organism>
<name>A0A1I4CZS8_9HYPH</name>
<evidence type="ECO:0000313" key="1">
    <source>
        <dbReference type="EMBL" id="SFK86854.1"/>
    </source>
</evidence>